<organism evidence="1 2">
    <name type="scientific">Arthrobacter pigmenti</name>
    <dbReference type="NCBI Taxonomy" id="271432"/>
    <lineage>
        <taxon>Bacteria</taxon>
        <taxon>Bacillati</taxon>
        <taxon>Actinomycetota</taxon>
        <taxon>Actinomycetes</taxon>
        <taxon>Micrococcales</taxon>
        <taxon>Micrococcaceae</taxon>
        <taxon>Arthrobacter</taxon>
    </lineage>
</organism>
<dbReference type="RefSeq" id="WP_167990421.1">
    <property type="nucleotide sequence ID" value="NZ_JAATJL010000001.1"/>
</dbReference>
<sequence>MRAVVLGGTGAIGGATAMALAKAGWAVDVTGRDSSLMPAELTALGVQFHSVERADVASVGRVLGDGADLLVDLLAYRASDVRAVLPLMASVSSPVLVSSRAVYVDGLGRHVNSDEPPHFEVPIAEDAPTLAPANDDVNPFSREGYAPSKVAAERVALDSGLQVTVIRPSKVHGRWARNPRTRMFVEAMMAGTERIELAHGTSIDHLTAAGNTAALISTVALKPGARILNSADPDSPGAEQILRAIGSRLGWTGTLELLDDAVPDRGLHPWLQKHPIVLDTRASHRLGYKPVGAALNLLAEEVDWVASQVRG</sequence>
<dbReference type="Proteomes" id="UP000547458">
    <property type="component" value="Unassembled WGS sequence"/>
</dbReference>
<comment type="caution">
    <text evidence="1">The sequence shown here is derived from an EMBL/GenBank/DDBJ whole genome shotgun (WGS) entry which is preliminary data.</text>
</comment>
<evidence type="ECO:0000313" key="2">
    <source>
        <dbReference type="Proteomes" id="UP000547458"/>
    </source>
</evidence>
<dbReference type="PANTHER" id="PTHR48079">
    <property type="entry name" value="PROTEIN YEEZ"/>
    <property type="match status" value="1"/>
</dbReference>
<dbReference type="GO" id="GO:0004029">
    <property type="term" value="F:aldehyde dehydrogenase (NAD+) activity"/>
    <property type="evidence" value="ECO:0007669"/>
    <property type="project" value="TreeGrafter"/>
</dbReference>
<dbReference type="InterPro" id="IPR036291">
    <property type="entry name" value="NAD(P)-bd_dom_sf"/>
</dbReference>
<reference evidence="1 2" key="1">
    <citation type="submission" date="2020-03" db="EMBL/GenBank/DDBJ databases">
        <title>Sequencing the genomes of 1000 actinobacteria strains.</title>
        <authorList>
            <person name="Klenk H.-P."/>
        </authorList>
    </citation>
    <scope>NUCLEOTIDE SEQUENCE [LARGE SCALE GENOMIC DNA]</scope>
    <source>
        <strain evidence="1 2">DSM 16403</strain>
    </source>
</reference>
<dbReference type="AlphaFoldDB" id="A0A846RIR9"/>
<dbReference type="SUPFAM" id="SSF51735">
    <property type="entry name" value="NAD(P)-binding Rossmann-fold domains"/>
    <property type="match status" value="1"/>
</dbReference>
<keyword evidence="2" id="KW-1185">Reference proteome</keyword>
<protein>
    <submittedName>
        <fullName evidence="1">Nucleoside-diphosphate-sugar epimerase</fullName>
    </submittedName>
</protein>
<proteinExistence type="predicted"/>
<gene>
    <name evidence="1" type="ORF">BJ994_000155</name>
</gene>
<dbReference type="GO" id="GO:0005737">
    <property type="term" value="C:cytoplasm"/>
    <property type="evidence" value="ECO:0007669"/>
    <property type="project" value="TreeGrafter"/>
</dbReference>
<accession>A0A846RIR9</accession>
<dbReference type="EMBL" id="JAATJL010000001">
    <property type="protein sequence ID" value="NJC21079.1"/>
    <property type="molecule type" value="Genomic_DNA"/>
</dbReference>
<name>A0A846RIR9_9MICC</name>
<evidence type="ECO:0000313" key="1">
    <source>
        <dbReference type="EMBL" id="NJC21079.1"/>
    </source>
</evidence>
<dbReference type="Gene3D" id="3.40.50.720">
    <property type="entry name" value="NAD(P)-binding Rossmann-like Domain"/>
    <property type="match status" value="1"/>
</dbReference>
<dbReference type="PANTHER" id="PTHR48079:SF6">
    <property type="entry name" value="NAD(P)-BINDING DOMAIN-CONTAINING PROTEIN-RELATED"/>
    <property type="match status" value="1"/>
</dbReference>
<dbReference type="InterPro" id="IPR051783">
    <property type="entry name" value="NAD(P)-dependent_oxidoreduct"/>
</dbReference>